<keyword evidence="4" id="KW-1185">Reference proteome</keyword>
<keyword evidence="2" id="KW-0812">Transmembrane</keyword>
<dbReference type="STRING" id="2074.BG845_04420"/>
<reference evidence="3 4" key="1">
    <citation type="submission" date="2016-09" db="EMBL/GenBank/DDBJ databases">
        <title>Pseudonocardia autotrophica DSM535, a candidate organism with high potential of specific P450 cytochromes.</title>
        <authorList>
            <person name="Grumaz C."/>
            <person name="Vainshtein Y."/>
            <person name="Kirstahler P."/>
            <person name="Sohn K."/>
        </authorList>
    </citation>
    <scope>NUCLEOTIDE SEQUENCE [LARGE SCALE GENOMIC DNA]</scope>
    <source>
        <strain evidence="3 4">DSM 535</strain>
    </source>
</reference>
<organism evidence="3 4">
    <name type="scientific">Pseudonocardia autotrophica</name>
    <name type="common">Amycolata autotrophica</name>
    <name type="synonym">Nocardia autotrophica</name>
    <dbReference type="NCBI Taxonomy" id="2074"/>
    <lineage>
        <taxon>Bacteria</taxon>
        <taxon>Bacillati</taxon>
        <taxon>Actinomycetota</taxon>
        <taxon>Actinomycetes</taxon>
        <taxon>Pseudonocardiales</taxon>
        <taxon>Pseudonocardiaceae</taxon>
        <taxon>Pseudonocardia</taxon>
    </lineage>
</organism>
<comment type="caution">
    <text evidence="3">The sequence shown here is derived from an EMBL/GenBank/DDBJ whole genome shotgun (WGS) entry which is preliminary data.</text>
</comment>
<dbReference type="EMBL" id="MIGB01000026">
    <property type="protein sequence ID" value="OSY38013.1"/>
    <property type="molecule type" value="Genomic_DNA"/>
</dbReference>
<dbReference type="AlphaFoldDB" id="A0A1Y2MS19"/>
<evidence type="ECO:0000313" key="3">
    <source>
        <dbReference type="EMBL" id="OSY38013.1"/>
    </source>
</evidence>
<feature type="transmembrane region" description="Helical" evidence="2">
    <location>
        <begin position="30"/>
        <end position="46"/>
    </location>
</feature>
<dbReference type="Proteomes" id="UP000194360">
    <property type="component" value="Unassembled WGS sequence"/>
</dbReference>
<sequence>MLVRTDDEIYRVDAVWLGPPRATFPWRARYVSYGVGLLVMMLIMMFQRQLGIGLDFISVAWALVGTVAITGFLGKKIDYERPLGQVLGQFWAEVTGPRADRRPSGGSVGARHVRIQTSRAQPAAALRAGATTRPWKVAGRGARPALADGAVPAPRAGSAAHPTGAAAALTDGAVPAPGATGGQFGKPVATKGPFVADRAPTVPAVVDGDSAEGPGSEPAEPRRVVPPLPDPVSAPKQGRFRKARGRIGKRGRRTGTAARTRQSEPWRSGGHRGRT</sequence>
<evidence type="ECO:0000256" key="1">
    <source>
        <dbReference type="SAM" id="MobiDB-lite"/>
    </source>
</evidence>
<feature type="region of interest" description="Disordered" evidence="1">
    <location>
        <begin position="204"/>
        <end position="275"/>
    </location>
</feature>
<evidence type="ECO:0000256" key="2">
    <source>
        <dbReference type="SAM" id="Phobius"/>
    </source>
</evidence>
<dbReference type="RefSeq" id="WP_232021323.1">
    <property type="nucleotide sequence ID" value="NZ_AP018920.1"/>
</dbReference>
<gene>
    <name evidence="3" type="ORF">BG845_04420</name>
</gene>
<accession>A0A1Y2MS19</accession>
<keyword evidence="2" id="KW-0472">Membrane</keyword>
<keyword evidence="2" id="KW-1133">Transmembrane helix</keyword>
<proteinExistence type="predicted"/>
<evidence type="ECO:0000313" key="4">
    <source>
        <dbReference type="Proteomes" id="UP000194360"/>
    </source>
</evidence>
<feature type="transmembrane region" description="Helical" evidence="2">
    <location>
        <begin position="52"/>
        <end position="73"/>
    </location>
</feature>
<protein>
    <submittedName>
        <fullName evidence="3">Uncharacterized protein</fullName>
    </submittedName>
</protein>
<name>A0A1Y2MS19_PSEAH</name>
<feature type="compositionally biased region" description="Basic residues" evidence="1">
    <location>
        <begin position="238"/>
        <end position="253"/>
    </location>
</feature>